<gene>
    <name evidence="6" type="ORF">ACHAW5_005544</name>
</gene>
<dbReference type="GO" id="GO:0016787">
    <property type="term" value="F:hydrolase activity"/>
    <property type="evidence" value="ECO:0007669"/>
    <property type="project" value="UniProtKB-KW"/>
</dbReference>
<accession>A0ABD3MYK0</accession>
<dbReference type="SUPFAM" id="SSF56784">
    <property type="entry name" value="HAD-like"/>
    <property type="match status" value="1"/>
</dbReference>
<dbReference type="GO" id="GO:0046872">
    <property type="term" value="F:metal ion binding"/>
    <property type="evidence" value="ECO:0007669"/>
    <property type="project" value="UniProtKB-KW"/>
</dbReference>
<evidence type="ECO:0000256" key="1">
    <source>
        <dbReference type="ARBA" id="ARBA00009589"/>
    </source>
</evidence>
<dbReference type="InterPro" id="IPR036412">
    <property type="entry name" value="HAD-like_sf"/>
</dbReference>
<reference evidence="6 7" key="1">
    <citation type="submission" date="2024-10" db="EMBL/GenBank/DDBJ databases">
        <title>Updated reference genomes for cyclostephanoid diatoms.</title>
        <authorList>
            <person name="Roberts W.R."/>
            <person name="Alverson A.J."/>
        </authorList>
    </citation>
    <scope>NUCLEOTIDE SEQUENCE [LARGE SCALE GENOMIC DNA]</scope>
    <source>
        <strain evidence="6 7">AJA276-08</strain>
    </source>
</reference>
<comment type="caution">
    <text evidence="6">The sequence shown here is derived from an EMBL/GenBank/DDBJ whole genome shotgun (WGS) entry which is preliminary data.</text>
</comment>
<evidence type="ECO:0008006" key="8">
    <source>
        <dbReference type="Google" id="ProtNLM"/>
    </source>
</evidence>
<evidence type="ECO:0000313" key="6">
    <source>
        <dbReference type="EMBL" id="KAL3768976.1"/>
    </source>
</evidence>
<dbReference type="AlphaFoldDB" id="A0ABD3MYK0"/>
<dbReference type="PANTHER" id="PTHR12103">
    <property type="entry name" value="5'-NUCLEOTIDASE DOMAIN-CONTAINING"/>
    <property type="match status" value="1"/>
</dbReference>
<feature type="coiled-coil region" evidence="5">
    <location>
        <begin position="561"/>
        <end position="588"/>
    </location>
</feature>
<comment type="similarity">
    <text evidence="1">Belongs to the 5'(3')-deoxyribonucleotidase family.</text>
</comment>
<dbReference type="NCBIfam" id="TIGR02244">
    <property type="entry name" value="HAD-IG-Ncltidse"/>
    <property type="match status" value="1"/>
</dbReference>
<protein>
    <recommendedName>
        <fullName evidence="8">5'-nucleotidase</fullName>
    </recommendedName>
</protein>
<name>A0ABD3MYK0_9STRA</name>
<sequence>MLWRQALIAPTNLVRRMSESYIEVQLSILRERTGKYRIGKPLQRETGNILTAAMTPATFALALLATASSLTVRPSSPRRSVAMRKGFNPACLSLFATPPDASYGVDTEAPTAINGVNGKSPSEVIPNGLVNGHPADRFGPLLDKMNLSLKSLDHLPSRRPVSSNDVFCNRELRLDNLRAIGFDMDYTLAQYQQPQFDKLAFDGAKTKLVNSLGYPEEVLDFKYDHSFWVRGLIIDTKRGNFLKIDRHKYVRVAYHGFQQISSNMRKQLYSRTFNKVPSFTEKSFVNMDTLFQHVDAHLFASLIELKDFGEHEFLDGKTYEEIYRQVRECVDLCHRDGVIKDEVARDPEKYLVLDDGLLPMLRGFREAGVKVFLLTNSYWEYTSTAMNYLYHKKKVDQATQKKNDWMELFDLVVVGSCKPAYLTDPYLNLFRVMPEDGSLRNTDGLFEIEALGEDGASKFLKMGKTFQGGNWNHLQAMLDIEAGEEILYVGDHLYADVLRSKRALGWRSCFIMPELPEEMRIFHKQKGLWNSIMELRQLRDELTYYADGLRKEQQLTGSSESSHIEMRLEQFEEDEAKLKNKLTEAHKEYHSAFHSRWGQMFVAGYQDSRFGYFVKNYACLYTSKATNLGLASTSRAFRTSGELLPHDNLMTDLSSEFISD</sequence>
<keyword evidence="2" id="KW-0479">Metal-binding</keyword>
<evidence type="ECO:0000256" key="2">
    <source>
        <dbReference type="ARBA" id="ARBA00022723"/>
    </source>
</evidence>
<dbReference type="InterPro" id="IPR008380">
    <property type="entry name" value="HAD-SF_hydro_IG_5-nucl"/>
</dbReference>
<dbReference type="InterPro" id="IPR023214">
    <property type="entry name" value="HAD_sf"/>
</dbReference>
<evidence type="ECO:0000313" key="7">
    <source>
        <dbReference type="Proteomes" id="UP001530315"/>
    </source>
</evidence>
<dbReference type="PANTHER" id="PTHR12103:SF15">
    <property type="entry name" value="CYTOSOLIC PURINE 5'-NUCLEOTIDASE"/>
    <property type="match status" value="1"/>
</dbReference>
<dbReference type="Pfam" id="PF05761">
    <property type="entry name" value="5_nucleotid"/>
    <property type="match status" value="1"/>
</dbReference>
<keyword evidence="7" id="KW-1185">Reference proteome</keyword>
<dbReference type="Proteomes" id="UP001530315">
    <property type="component" value="Unassembled WGS sequence"/>
</dbReference>
<evidence type="ECO:0000256" key="5">
    <source>
        <dbReference type="SAM" id="Coils"/>
    </source>
</evidence>
<evidence type="ECO:0000256" key="4">
    <source>
        <dbReference type="ARBA" id="ARBA00022842"/>
    </source>
</evidence>
<dbReference type="Gene3D" id="3.40.50.1000">
    <property type="entry name" value="HAD superfamily/HAD-like"/>
    <property type="match status" value="1"/>
</dbReference>
<organism evidence="6 7">
    <name type="scientific">Stephanodiscus triporus</name>
    <dbReference type="NCBI Taxonomy" id="2934178"/>
    <lineage>
        <taxon>Eukaryota</taxon>
        <taxon>Sar</taxon>
        <taxon>Stramenopiles</taxon>
        <taxon>Ochrophyta</taxon>
        <taxon>Bacillariophyta</taxon>
        <taxon>Coscinodiscophyceae</taxon>
        <taxon>Thalassiosirophycidae</taxon>
        <taxon>Stephanodiscales</taxon>
        <taxon>Stephanodiscaceae</taxon>
        <taxon>Stephanodiscus</taxon>
    </lineage>
</organism>
<keyword evidence="3" id="KW-0378">Hydrolase</keyword>
<keyword evidence="5" id="KW-0175">Coiled coil</keyword>
<evidence type="ECO:0000256" key="3">
    <source>
        <dbReference type="ARBA" id="ARBA00022801"/>
    </source>
</evidence>
<dbReference type="EMBL" id="JALLAZ020001667">
    <property type="protein sequence ID" value="KAL3768976.1"/>
    <property type="molecule type" value="Genomic_DNA"/>
</dbReference>
<proteinExistence type="inferred from homology"/>
<keyword evidence="4" id="KW-0460">Magnesium</keyword>